<evidence type="ECO:0000259" key="1">
    <source>
        <dbReference type="Pfam" id="PF13472"/>
    </source>
</evidence>
<feature type="domain" description="SGNH hydrolase-type esterase" evidence="1">
    <location>
        <begin position="38"/>
        <end position="236"/>
    </location>
</feature>
<evidence type="ECO:0000313" key="2">
    <source>
        <dbReference type="EMBL" id="MBE4907109.1"/>
    </source>
</evidence>
<dbReference type="CDD" id="cd00229">
    <property type="entry name" value="SGNH_hydrolase"/>
    <property type="match status" value="1"/>
</dbReference>
<name>A0ABR9QFU1_9BACI</name>
<dbReference type="InterPro" id="IPR036514">
    <property type="entry name" value="SGNH_hydro_sf"/>
</dbReference>
<dbReference type="RefSeq" id="WP_193534586.1">
    <property type="nucleotide sequence ID" value="NZ_JADCLJ010000007.1"/>
</dbReference>
<dbReference type="Gene3D" id="3.40.50.1110">
    <property type="entry name" value="SGNH hydrolase"/>
    <property type="match status" value="1"/>
</dbReference>
<dbReference type="SUPFAM" id="SSF52266">
    <property type="entry name" value="SGNH hydrolase"/>
    <property type="match status" value="1"/>
</dbReference>
<dbReference type="PANTHER" id="PTHR30383:SF5">
    <property type="entry name" value="SGNH HYDROLASE-TYPE ESTERASE DOMAIN-CONTAINING PROTEIN"/>
    <property type="match status" value="1"/>
</dbReference>
<keyword evidence="2" id="KW-0378">Hydrolase</keyword>
<proteinExistence type="predicted"/>
<evidence type="ECO:0000313" key="3">
    <source>
        <dbReference type="Proteomes" id="UP001516662"/>
    </source>
</evidence>
<accession>A0ABR9QFU1</accession>
<dbReference type="Proteomes" id="UP001516662">
    <property type="component" value="Unassembled WGS sequence"/>
</dbReference>
<protein>
    <submittedName>
        <fullName evidence="2">SGNH/GDSL hydrolase family protein</fullName>
    </submittedName>
</protein>
<dbReference type="PANTHER" id="PTHR30383">
    <property type="entry name" value="THIOESTERASE 1/PROTEASE 1/LYSOPHOSPHOLIPASE L1"/>
    <property type="match status" value="1"/>
</dbReference>
<dbReference type="InterPro" id="IPR051532">
    <property type="entry name" value="Ester_Hydrolysis_Enzymes"/>
</dbReference>
<dbReference type="Pfam" id="PF13472">
    <property type="entry name" value="Lipase_GDSL_2"/>
    <property type="match status" value="1"/>
</dbReference>
<sequence length="358" mass="39310">MSKFFIKLSVVFSLLLMMVLQPLIGFAESESEVVYVSLGDSLAAGRTPFGENAKGYPDFIAEKFMEVDVLKLFVRDYAVNGYTSKHVLDDITNNVTKGDNGSIHEVLGQATHITLGVGANDLLANLNRTTGTIDQIGVLNSLKSVTDNLVGTITAIRTLNPTAKIYLMGYYNALPHLPAEAQGPILTGLQQLNKVIEGVAKQSGSTYVATEETIGANIGFLPNPQDIHLSEEGYKAVAELFWNEMKPEVKEEPAPAPVPSPQPVENKPTPVIYWDGLLLKKGQIGKVEVIQPINLWKRVDGKLVFERVLQPGEQYRVYRYDGLFGGQYGLGDGYYVTKIDGFINYQTPSKAKLQLLNN</sequence>
<dbReference type="EMBL" id="JADCLJ010000007">
    <property type="protein sequence ID" value="MBE4907109.1"/>
    <property type="molecule type" value="Genomic_DNA"/>
</dbReference>
<organism evidence="2 3">
    <name type="scientific">Litchfieldia luteola</name>
    <dbReference type="NCBI Taxonomy" id="682179"/>
    <lineage>
        <taxon>Bacteria</taxon>
        <taxon>Bacillati</taxon>
        <taxon>Bacillota</taxon>
        <taxon>Bacilli</taxon>
        <taxon>Bacillales</taxon>
        <taxon>Bacillaceae</taxon>
        <taxon>Litchfieldia</taxon>
    </lineage>
</organism>
<dbReference type="GO" id="GO:0016787">
    <property type="term" value="F:hydrolase activity"/>
    <property type="evidence" value="ECO:0007669"/>
    <property type="project" value="UniProtKB-KW"/>
</dbReference>
<reference evidence="2 3" key="1">
    <citation type="submission" date="2020-10" db="EMBL/GenBank/DDBJ databases">
        <title>Bacillus sp. HD4P25, an endophyte from a halophyte.</title>
        <authorList>
            <person name="Sun J.-Q."/>
        </authorList>
    </citation>
    <scope>NUCLEOTIDE SEQUENCE [LARGE SCALE GENOMIC DNA]</scope>
    <source>
        <strain evidence="2 3">YIM 93174</strain>
    </source>
</reference>
<comment type="caution">
    <text evidence="2">The sequence shown here is derived from an EMBL/GenBank/DDBJ whole genome shotgun (WGS) entry which is preliminary data.</text>
</comment>
<gene>
    <name evidence="2" type="ORF">IMZ08_03430</name>
</gene>
<dbReference type="InterPro" id="IPR013830">
    <property type="entry name" value="SGNH_hydro"/>
</dbReference>
<keyword evidence="3" id="KW-1185">Reference proteome</keyword>